<evidence type="ECO:0000256" key="13">
    <source>
        <dbReference type="ARBA" id="ARBA00042859"/>
    </source>
</evidence>
<evidence type="ECO:0000256" key="3">
    <source>
        <dbReference type="ARBA" id="ARBA00022448"/>
    </source>
</evidence>
<feature type="transmembrane region" description="Helical" evidence="14">
    <location>
        <begin position="6"/>
        <end position="27"/>
    </location>
</feature>
<dbReference type="RefSeq" id="WP_092318328.1">
    <property type="nucleotide sequence ID" value="NZ_FOKY01000002.1"/>
</dbReference>
<feature type="transmembrane region" description="Helical" evidence="14">
    <location>
        <begin position="369"/>
        <end position="391"/>
    </location>
</feature>
<keyword evidence="9 14" id="KW-0472">Membrane</keyword>
<dbReference type="GO" id="GO:0005886">
    <property type="term" value="C:plasma membrane"/>
    <property type="evidence" value="ECO:0007669"/>
    <property type="project" value="UniProtKB-SubCell"/>
</dbReference>
<dbReference type="NCBIfam" id="NF006920">
    <property type="entry name" value="PRK09410.1-2"/>
    <property type="match status" value="1"/>
</dbReference>
<dbReference type="PANTHER" id="PTHR33843:SF4">
    <property type="entry name" value="ASCORBATE-SPECIFIC PTS SYSTEM EIIC COMPONENT"/>
    <property type="match status" value="1"/>
</dbReference>
<dbReference type="EMBL" id="FOKY01000002">
    <property type="protein sequence ID" value="SFB74216.1"/>
    <property type="molecule type" value="Genomic_DNA"/>
</dbReference>
<evidence type="ECO:0000256" key="4">
    <source>
        <dbReference type="ARBA" id="ARBA00022475"/>
    </source>
</evidence>
<dbReference type="GO" id="GO:0009401">
    <property type="term" value="P:phosphoenolpyruvate-dependent sugar phosphotransferase system"/>
    <property type="evidence" value="ECO:0007669"/>
    <property type="project" value="UniProtKB-KW"/>
</dbReference>
<keyword evidence="7 14" id="KW-0812">Transmembrane</keyword>
<evidence type="ECO:0000256" key="14">
    <source>
        <dbReference type="SAM" id="Phobius"/>
    </source>
</evidence>
<evidence type="ECO:0000256" key="11">
    <source>
        <dbReference type="ARBA" id="ARBA00038218"/>
    </source>
</evidence>
<evidence type="ECO:0000256" key="5">
    <source>
        <dbReference type="ARBA" id="ARBA00022597"/>
    </source>
</evidence>
<keyword evidence="6" id="KW-0598">Phosphotransferase system</keyword>
<keyword evidence="4" id="KW-1003">Cell membrane</keyword>
<dbReference type="NCBIfam" id="NF009553">
    <property type="entry name" value="PRK12997.1-5"/>
    <property type="match status" value="1"/>
</dbReference>
<feature type="transmembrane region" description="Helical" evidence="14">
    <location>
        <begin position="39"/>
        <end position="62"/>
    </location>
</feature>
<name>A0A1I1DIG0_BREAD</name>
<evidence type="ECO:0000256" key="2">
    <source>
        <dbReference type="ARBA" id="ARBA00011738"/>
    </source>
</evidence>
<comment type="similarity">
    <text evidence="11">Belongs to the UlaA family.</text>
</comment>
<evidence type="ECO:0000256" key="12">
    <source>
        <dbReference type="ARBA" id="ARBA00039702"/>
    </source>
</evidence>
<keyword evidence="3" id="KW-0813">Transport</keyword>
<feature type="transmembrane region" description="Helical" evidence="14">
    <location>
        <begin position="403"/>
        <end position="419"/>
    </location>
</feature>
<dbReference type="NCBIfam" id="NF006922">
    <property type="entry name" value="PRK09410.1-5"/>
    <property type="match status" value="1"/>
</dbReference>
<dbReference type="Pfam" id="PF03611">
    <property type="entry name" value="EIIC-GAT"/>
    <property type="match status" value="1"/>
</dbReference>
<evidence type="ECO:0000256" key="10">
    <source>
        <dbReference type="ARBA" id="ARBA00037387"/>
    </source>
</evidence>
<keyword evidence="5" id="KW-0762">Sugar transport</keyword>
<feature type="transmembrane region" description="Helical" evidence="14">
    <location>
        <begin position="222"/>
        <end position="241"/>
    </location>
</feature>
<dbReference type="PANTHER" id="PTHR33843">
    <property type="entry name" value="ASCORBATE-SPECIFIC PTS SYSTEM EIIC COMPONENT"/>
    <property type="match status" value="1"/>
</dbReference>
<evidence type="ECO:0000256" key="6">
    <source>
        <dbReference type="ARBA" id="ARBA00022683"/>
    </source>
</evidence>
<feature type="transmembrane region" description="Helical" evidence="14">
    <location>
        <begin position="314"/>
        <end position="334"/>
    </location>
</feature>
<reference evidence="16" key="1">
    <citation type="submission" date="2016-10" db="EMBL/GenBank/DDBJ databases">
        <authorList>
            <person name="Varghese N."/>
            <person name="Submissions S."/>
        </authorList>
    </citation>
    <scope>NUCLEOTIDE SEQUENCE [LARGE SCALE GENOMIC DNA]</scope>
    <source>
        <strain evidence="16">ATCC 43811</strain>
    </source>
</reference>
<organism evidence="15 16">
    <name type="scientific">Brevinema andersonii</name>
    <dbReference type="NCBI Taxonomy" id="34097"/>
    <lineage>
        <taxon>Bacteria</taxon>
        <taxon>Pseudomonadati</taxon>
        <taxon>Spirochaetota</taxon>
        <taxon>Spirochaetia</taxon>
        <taxon>Brevinematales</taxon>
        <taxon>Brevinemataceae</taxon>
        <taxon>Brevinema</taxon>
    </lineage>
</organism>
<feature type="transmembrane region" description="Helical" evidence="14">
    <location>
        <begin position="116"/>
        <end position="138"/>
    </location>
</feature>
<comment type="subunit">
    <text evidence="2">Homodimer.</text>
</comment>
<evidence type="ECO:0000256" key="7">
    <source>
        <dbReference type="ARBA" id="ARBA00022692"/>
    </source>
</evidence>
<feature type="transmembrane region" description="Helical" evidence="14">
    <location>
        <begin position="82"/>
        <end position="104"/>
    </location>
</feature>
<feature type="transmembrane region" description="Helical" evidence="14">
    <location>
        <begin position="144"/>
        <end position="168"/>
    </location>
</feature>
<evidence type="ECO:0000256" key="9">
    <source>
        <dbReference type="ARBA" id="ARBA00023136"/>
    </source>
</evidence>
<feature type="transmembrane region" description="Helical" evidence="14">
    <location>
        <begin position="253"/>
        <end position="273"/>
    </location>
</feature>
<evidence type="ECO:0000256" key="1">
    <source>
        <dbReference type="ARBA" id="ARBA00004651"/>
    </source>
</evidence>
<evidence type="ECO:0000313" key="16">
    <source>
        <dbReference type="Proteomes" id="UP000240042"/>
    </source>
</evidence>
<feature type="transmembrane region" description="Helical" evidence="14">
    <location>
        <begin position="340"/>
        <end position="362"/>
    </location>
</feature>
<comment type="subcellular location">
    <subcellularLocation>
        <location evidence="1">Cell membrane</location>
        <topology evidence="1">Multi-pass membrane protein</topology>
    </subcellularLocation>
</comment>
<dbReference type="InterPro" id="IPR051562">
    <property type="entry name" value="Ascorbate-PTS_EIIC"/>
</dbReference>
<dbReference type="Proteomes" id="UP000240042">
    <property type="component" value="Unassembled WGS sequence"/>
</dbReference>
<accession>A0A1I1DIG0</accession>
<keyword evidence="16" id="KW-1185">Reference proteome</keyword>
<keyword evidence="8 14" id="KW-1133">Transmembrane helix</keyword>
<proteinExistence type="inferred from homology"/>
<sequence length="420" mass="44067">MLKFIVDLLSQASILVALFTMLGLIFLKKSINEIISGSMKALIGFILLGSGAGVIVNSLQPFGQMIEKAFHVQGVIPNNEAIVAVALGTYGTQVSIVTVVSMIFHLMIARFTPIKFIFLTGHHIFYMAAMITVIVSVGGLSGGILLILVSSLANALAMSLSPLLTYWAMPKIVGPENHIALGHFSNITYSISALIGKLIGKGSPSTEELKIPKELSFLRDNILTIALTMSILYIGAALAAGEDFVETLSEGQQYLVFALIQGITFAAGVSIVLSGVRMVIGEIIPAFKGISEKFVPNAIPALDCPVVFPYAPNAVIIGFLCSFVGGLAGLAILYAIGGVLIIPGVVPHFFVGATAGVFGNALGGRRGCIFGSFVNGLLLAFMPVTLLPILGELGFANTTFSDGDFVGVGIIIGTIVNLFK</sequence>
<dbReference type="AlphaFoldDB" id="A0A1I1DIG0"/>
<dbReference type="InterPro" id="IPR004703">
    <property type="entry name" value="PTS_sugar-sp_permease"/>
</dbReference>
<dbReference type="OrthoDB" id="9796178at2"/>
<dbReference type="STRING" id="34097.SAMN02745150_00530"/>
<protein>
    <recommendedName>
        <fullName evidence="12">Ascorbate-specific PTS system EIIC component</fullName>
    </recommendedName>
    <alternativeName>
        <fullName evidence="13">Ascorbate-specific permease IIC component UlaA</fullName>
    </alternativeName>
</protein>
<gene>
    <name evidence="15" type="ORF">SAMN02745150_00530</name>
</gene>
<comment type="function">
    <text evidence="10">The phosphoenolpyruvate-dependent sugar phosphotransferase system (sugar PTS), a major carbohydrate active transport system, catalyzes the phosphorylation of incoming sugar substrates concomitantly with their translocation across the cell membrane. The enzyme II UlaABC PTS system is involved in ascorbate transport.</text>
</comment>
<evidence type="ECO:0000313" key="15">
    <source>
        <dbReference type="EMBL" id="SFB74216.1"/>
    </source>
</evidence>
<evidence type="ECO:0000256" key="8">
    <source>
        <dbReference type="ARBA" id="ARBA00022989"/>
    </source>
</evidence>